<name>A0A022RUW7_ERYGU</name>
<dbReference type="Pfam" id="PF03478">
    <property type="entry name" value="Beta-prop_KIB1-4"/>
    <property type="match status" value="1"/>
</dbReference>
<reference evidence="2 3" key="1">
    <citation type="journal article" date="2013" name="Proc. Natl. Acad. Sci. U.S.A.">
        <title>Fine-scale variation in meiotic recombination in Mimulus inferred from population shotgun sequencing.</title>
        <authorList>
            <person name="Hellsten U."/>
            <person name="Wright K.M."/>
            <person name="Jenkins J."/>
            <person name="Shu S."/>
            <person name="Yuan Y."/>
            <person name="Wessler S.R."/>
            <person name="Schmutz J."/>
            <person name="Willis J.H."/>
            <person name="Rokhsar D.S."/>
        </authorList>
    </citation>
    <scope>NUCLEOTIDE SEQUENCE [LARGE SCALE GENOMIC DNA]</scope>
    <source>
        <strain evidence="3">cv. DUN x IM62</strain>
    </source>
</reference>
<feature type="domain" description="KIB1-4 beta-propeller" evidence="1">
    <location>
        <begin position="7"/>
        <end position="307"/>
    </location>
</feature>
<dbReference type="OMA" id="IYFTESE"/>
<dbReference type="PhylomeDB" id="A0A022RUW7"/>
<dbReference type="OrthoDB" id="864946at2759"/>
<gene>
    <name evidence="2" type="ORF">MIMGU_mgv1a022326mg</name>
</gene>
<proteinExistence type="predicted"/>
<protein>
    <recommendedName>
        <fullName evidence="1">KIB1-4 beta-propeller domain-containing protein</fullName>
    </recommendedName>
</protein>
<dbReference type="KEGG" id="egt:105950605"/>
<dbReference type="InterPro" id="IPR005174">
    <property type="entry name" value="KIB1-4_b-propeller"/>
</dbReference>
<keyword evidence="3" id="KW-1185">Reference proteome</keyword>
<dbReference type="PANTHER" id="PTHR44259:SF15">
    <property type="entry name" value="F-BOX PROTEIN KIB2-RELATED"/>
    <property type="match status" value="1"/>
</dbReference>
<sequence length="333" mass="37454">MASLMIQETQCVGSSHGWLIFLDEISNPFLFNPFSRTKIHLPEKHTLPIIPQVEIIPGLVSNNSNPTIDKVVLCGNPSLDKNNYAVVVMYSSCTGQTKIAFCMHGDTAWTNLDGELETYYDVVCHDGTKTMYALGPGPTVEVWDLSERTAPKKKVLEGSCPGKLGQVSHVEYPSDLYTSRWYLALSPSGGQPHEIFLAVRYVGEFVRYDGEVVYEGDTLTDYMSEPLVCPYKTVAFDVFKLESGSKEWIDVECLGDFAMLLGGNHSTVIPTKESTKFERSSIYFTDDYWDRMDEDYCYGGHDNGVYNMEDGKIEPLVDNQQDRIVPPPFWIVN</sequence>
<dbReference type="InterPro" id="IPR050942">
    <property type="entry name" value="F-box_BR-signaling"/>
</dbReference>
<evidence type="ECO:0000313" key="3">
    <source>
        <dbReference type="Proteomes" id="UP000030748"/>
    </source>
</evidence>
<dbReference type="eggNOG" id="ENOG502S0MJ">
    <property type="taxonomic scope" value="Eukaryota"/>
</dbReference>
<evidence type="ECO:0000259" key="1">
    <source>
        <dbReference type="Pfam" id="PF03478"/>
    </source>
</evidence>
<dbReference type="PANTHER" id="PTHR44259">
    <property type="entry name" value="OS07G0183000 PROTEIN-RELATED"/>
    <property type="match status" value="1"/>
</dbReference>
<dbReference type="AlphaFoldDB" id="A0A022RUW7"/>
<dbReference type="EMBL" id="KI630234">
    <property type="protein sequence ID" value="EYU43786.1"/>
    <property type="molecule type" value="Genomic_DNA"/>
</dbReference>
<dbReference type="STRING" id="4155.A0A022RUW7"/>
<organism evidence="2 3">
    <name type="scientific">Erythranthe guttata</name>
    <name type="common">Yellow monkey flower</name>
    <name type="synonym">Mimulus guttatus</name>
    <dbReference type="NCBI Taxonomy" id="4155"/>
    <lineage>
        <taxon>Eukaryota</taxon>
        <taxon>Viridiplantae</taxon>
        <taxon>Streptophyta</taxon>
        <taxon>Embryophyta</taxon>
        <taxon>Tracheophyta</taxon>
        <taxon>Spermatophyta</taxon>
        <taxon>Magnoliopsida</taxon>
        <taxon>eudicotyledons</taxon>
        <taxon>Gunneridae</taxon>
        <taxon>Pentapetalae</taxon>
        <taxon>asterids</taxon>
        <taxon>lamiids</taxon>
        <taxon>Lamiales</taxon>
        <taxon>Phrymaceae</taxon>
        <taxon>Erythranthe</taxon>
    </lineage>
</organism>
<evidence type="ECO:0000313" key="2">
    <source>
        <dbReference type="EMBL" id="EYU43786.1"/>
    </source>
</evidence>
<accession>A0A022RUW7</accession>
<dbReference type="Proteomes" id="UP000030748">
    <property type="component" value="Unassembled WGS sequence"/>
</dbReference>